<name>A0A679IHE5_VARPD</name>
<sequence length="125" mass="13684">MLGNIDAVANLAVKDLAVARRFYEGTLGLVQVDAEGDEVIVYRSGGTRINVYRSQFAGTNQATAVTWQVGDDIGRIAEALKGRGVRFEHYDMPDTKLEGDLHVMGDMKVAWFKDPDGNILNLING</sequence>
<dbReference type="CDD" id="cd06587">
    <property type="entry name" value="VOC"/>
    <property type="match status" value="1"/>
</dbReference>
<dbReference type="Pfam" id="PF00903">
    <property type="entry name" value="Glyoxalase"/>
    <property type="match status" value="1"/>
</dbReference>
<dbReference type="RefSeq" id="WP_339087935.1">
    <property type="nucleotide sequence ID" value="NZ_LR743507.1"/>
</dbReference>
<accession>A0A679IHE5</accession>
<reference evidence="2" key="1">
    <citation type="submission" date="2019-12" db="EMBL/GenBank/DDBJ databases">
        <authorList>
            <person name="Cremers G."/>
        </authorList>
    </citation>
    <scope>NUCLEOTIDE SEQUENCE</scope>
    <source>
        <strain evidence="2">Vvax</strain>
    </source>
</reference>
<gene>
    <name evidence="2" type="ORF">VVAX_00145</name>
</gene>
<dbReference type="AlphaFoldDB" id="A0A679IHE5"/>
<feature type="domain" description="VOC" evidence="1">
    <location>
        <begin position="4"/>
        <end position="125"/>
    </location>
</feature>
<evidence type="ECO:0000313" key="2">
    <source>
        <dbReference type="EMBL" id="CAA2099255.1"/>
    </source>
</evidence>
<dbReference type="InterPro" id="IPR004360">
    <property type="entry name" value="Glyas_Fos-R_dOase_dom"/>
</dbReference>
<dbReference type="InterPro" id="IPR037523">
    <property type="entry name" value="VOC_core"/>
</dbReference>
<dbReference type="EMBL" id="LR743507">
    <property type="protein sequence ID" value="CAA2099255.1"/>
    <property type="molecule type" value="Genomic_DNA"/>
</dbReference>
<organism evidence="2">
    <name type="scientific">Variovorax paradoxus</name>
    <dbReference type="NCBI Taxonomy" id="34073"/>
    <lineage>
        <taxon>Bacteria</taxon>
        <taxon>Pseudomonadati</taxon>
        <taxon>Pseudomonadota</taxon>
        <taxon>Betaproteobacteria</taxon>
        <taxon>Burkholderiales</taxon>
        <taxon>Comamonadaceae</taxon>
        <taxon>Variovorax</taxon>
    </lineage>
</organism>
<dbReference type="Gene3D" id="3.10.180.10">
    <property type="entry name" value="2,3-Dihydroxybiphenyl 1,2-Dioxygenase, domain 1"/>
    <property type="match status" value="1"/>
</dbReference>
<dbReference type="SUPFAM" id="SSF54593">
    <property type="entry name" value="Glyoxalase/Bleomycin resistance protein/Dihydroxybiphenyl dioxygenase"/>
    <property type="match status" value="1"/>
</dbReference>
<proteinExistence type="predicted"/>
<evidence type="ECO:0000259" key="1">
    <source>
        <dbReference type="PROSITE" id="PS51819"/>
    </source>
</evidence>
<dbReference type="InterPro" id="IPR029068">
    <property type="entry name" value="Glyas_Bleomycin-R_OHBP_Dase"/>
</dbReference>
<protein>
    <recommendedName>
        <fullName evidence="1">VOC domain-containing protein</fullName>
    </recommendedName>
</protein>
<dbReference type="PROSITE" id="PS51819">
    <property type="entry name" value="VOC"/>
    <property type="match status" value="1"/>
</dbReference>